<name>A0ABW6ATY7_9BACT</name>
<sequence length="72" mass="8373">MLLNRGFISYAAAEEGVQRAIENYNRLRPHRSCGYYTPEQAHRMQGELVKKWRVTKRRQAAKMQSTQSMTAA</sequence>
<protein>
    <submittedName>
        <fullName evidence="2">Integrase core domain-containing protein</fullName>
    </submittedName>
</protein>
<dbReference type="InterPro" id="IPR001584">
    <property type="entry name" value="Integrase_cat-core"/>
</dbReference>
<evidence type="ECO:0000313" key="2">
    <source>
        <dbReference type="EMBL" id="MFD2937504.1"/>
    </source>
</evidence>
<dbReference type="EMBL" id="JBHUOM010000035">
    <property type="protein sequence ID" value="MFD2937504.1"/>
    <property type="molecule type" value="Genomic_DNA"/>
</dbReference>
<comment type="caution">
    <text evidence="2">The sequence shown here is derived from an EMBL/GenBank/DDBJ whole genome shotgun (WGS) entry which is preliminary data.</text>
</comment>
<dbReference type="RefSeq" id="WP_381507640.1">
    <property type="nucleotide sequence ID" value="NZ_JBHUOM010000035.1"/>
</dbReference>
<proteinExistence type="predicted"/>
<evidence type="ECO:0000313" key="3">
    <source>
        <dbReference type="Proteomes" id="UP001597512"/>
    </source>
</evidence>
<gene>
    <name evidence="2" type="ORF">ACFS25_27270</name>
</gene>
<feature type="domain" description="Integrase catalytic" evidence="1">
    <location>
        <begin position="5"/>
        <end position="38"/>
    </location>
</feature>
<evidence type="ECO:0000259" key="1">
    <source>
        <dbReference type="Pfam" id="PF13683"/>
    </source>
</evidence>
<keyword evidence="3" id="KW-1185">Reference proteome</keyword>
<reference evidence="3" key="1">
    <citation type="journal article" date="2019" name="Int. J. Syst. Evol. Microbiol.">
        <title>The Global Catalogue of Microorganisms (GCM) 10K type strain sequencing project: providing services to taxonomists for standard genome sequencing and annotation.</title>
        <authorList>
            <consortium name="The Broad Institute Genomics Platform"/>
            <consortium name="The Broad Institute Genome Sequencing Center for Infectious Disease"/>
            <person name="Wu L."/>
            <person name="Ma J."/>
        </authorList>
    </citation>
    <scope>NUCLEOTIDE SEQUENCE [LARGE SCALE GENOMIC DNA]</scope>
    <source>
        <strain evidence="3">KCTC 52490</strain>
    </source>
</reference>
<dbReference type="Pfam" id="PF13683">
    <property type="entry name" value="rve_3"/>
    <property type="match status" value="1"/>
</dbReference>
<accession>A0ABW6ATY7</accession>
<dbReference type="Proteomes" id="UP001597512">
    <property type="component" value="Unassembled WGS sequence"/>
</dbReference>
<organism evidence="2 3">
    <name type="scientific">Spirosoma flavum</name>
    <dbReference type="NCBI Taxonomy" id="2048557"/>
    <lineage>
        <taxon>Bacteria</taxon>
        <taxon>Pseudomonadati</taxon>
        <taxon>Bacteroidota</taxon>
        <taxon>Cytophagia</taxon>
        <taxon>Cytophagales</taxon>
        <taxon>Cytophagaceae</taxon>
        <taxon>Spirosoma</taxon>
    </lineage>
</organism>